<dbReference type="Pfam" id="PF03810">
    <property type="entry name" value="IBN_N"/>
    <property type="match status" value="1"/>
</dbReference>
<keyword evidence="5" id="KW-0963">Cytoplasm</keyword>
<keyword evidence="10" id="KW-1185">Reference proteome</keyword>
<comment type="similarity">
    <text evidence="3">Belongs to the exportin family.</text>
</comment>
<proteinExistence type="inferred from homology"/>
<sequence length="1056" mass="123166">MNVNLLNLQVNELNINLSKQQDQAKVDPKILQELEFFEKLCNNLYSHQTSTQFLEISTINYVQFLSASALKNLLTEHWSQISFDDKFNTKFYILNYLCGKALQQDRQVMNMMMTLLAKILKMSWLDLPDMQVSISELNKVFDLSNEHCLVALLTSDQIITEMTYVFNGKALSINRRVSVSFRENAMSGIFERCLTLIQKFLDQIQQDLQCGVKHNEILIQSLITSLEIIVKALNFDYSAIILNETSVDQHCTNLPPSWRRFIRDFPIIDNLFHLLSLKINSTHEERIKQLICQCIADFANLRHVIFENFEERGKYVQSPGVYKEFVRIVSNIETNFTAKDILYQNKDTVLLDRYCDCLYTFTIKSYQTTKLAIRKLSGVLNHIWQRMRNYCSINDIKTLAIVDNYVMILIQTYFDENLKILENDSLQNEDLDGALDEHFQGNEEAQDKLNLEHVSRMLKVKMELSMSKILHYFFSSLLKYELSIKQGDRNMRKVIERQLTFLISHTIQLFTFGMHSANSRISWYSPPCVQPIDDESIDEGKCKDQYADFAIIAKITYIMKLSNQVINDNNKAKIMPELQINLLKFMNLFKIQVICESRMLSIANLLVQQSSNDDDMDKDNNTGDSSNVKIYNQIAIMSGSTDMVSLMDVFIEKILQILIYTDGSQDLGRVAIQEALNAFETLISTPQTLKFCSRSQLVQAFVKQHVLSFNIFQHDNDSKHLVKFFKILSILWTSPAFLDDFNHYLDQLHSFIQQITSNEQDQVIKSPTVKAQIIKFYNIITGTARGLTNVHDYDLFFDWFNPNYFQITSEIMKMLISDDDICLAIMKFQKELILNRCQRLRLDSWNINGLISFRECSIIIISYMQFYDNFKAKPVKRDAFKEKLKFISTIIDFYSNAISGGYLCFGSSQYYQDSTFQLLSTHLFTSISSLNWDEIKKPKKKSPMLNNQILAFYQGHQNTFQMLMNQLVYTLVFEDHTNLANYSRCFHSLFLMCENNASKVIFDAILQEERNEARQQKICEEMVKMITNIPNSLETRCRNMFNPKFIVFKNYLLSDK</sequence>
<dbReference type="GO" id="GO:0005049">
    <property type="term" value="F:nuclear export signal receptor activity"/>
    <property type="evidence" value="ECO:0007669"/>
    <property type="project" value="InterPro"/>
</dbReference>
<dbReference type="InterPro" id="IPR011989">
    <property type="entry name" value="ARM-like"/>
</dbReference>
<organism evidence="9 10">
    <name type="scientific">Stylonychia lemnae</name>
    <name type="common">Ciliate</name>
    <dbReference type="NCBI Taxonomy" id="5949"/>
    <lineage>
        <taxon>Eukaryota</taxon>
        <taxon>Sar</taxon>
        <taxon>Alveolata</taxon>
        <taxon>Ciliophora</taxon>
        <taxon>Intramacronucleata</taxon>
        <taxon>Spirotrichea</taxon>
        <taxon>Stichotrichia</taxon>
        <taxon>Sporadotrichida</taxon>
        <taxon>Oxytrichidae</taxon>
        <taxon>Stylonychinae</taxon>
        <taxon>Stylonychia</taxon>
    </lineage>
</organism>
<evidence type="ECO:0000313" key="9">
    <source>
        <dbReference type="EMBL" id="CDW71253.1"/>
    </source>
</evidence>
<evidence type="ECO:0000256" key="7">
    <source>
        <dbReference type="ARBA" id="ARBA00023242"/>
    </source>
</evidence>
<evidence type="ECO:0000259" key="8">
    <source>
        <dbReference type="Pfam" id="PF03810"/>
    </source>
</evidence>
<dbReference type="GO" id="GO:0005643">
    <property type="term" value="C:nuclear pore"/>
    <property type="evidence" value="ECO:0007669"/>
    <property type="project" value="TreeGrafter"/>
</dbReference>
<dbReference type="Gene3D" id="1.25.10.10">
    <property type="entry name" value="Leucine-rich Repeat Variant"/>
    <property type="match status" value="1"/>
</dbReference>
<dbReference type="GO" id="GO:0006611">
    <property type="term" value="P:protein export from nucleus"/>
    <property type="evidence" value="ECO:0007669"/>
    <property type="project" value="TreeGrafter"/>
</dbReference>
<protein>
    <submittedName>
        <fullName evidence="9">Exportin-like protein</fullName>
    </submittedName>
</protein>
<keyword evidence="7" id="KW-0539">Nucleus</keyword>
<gene>
    <name evidence="9" type="primary">Contig7554.g8066</name>
    <name evidence="9" type="ORF">STYLEM_194</name>
</gene>
<dbReference type="InParanoid" id="A0A077ZMU7"/>
<dbReference type="OrthoDB" id="244158at2759"/>
<name>A0A077ZMU7_STYLE</name>
<dbReference type="GO" id="GO:0031267">
    <property type="term" value="F:small GTPase binding"/>
    <property type="evidence" value="ECO:0007669"/>
    <property type="project" value="InterPro"/>
</dbReference>
<evidence type="ECO:0000256" key="5">
    <source>
        <dbReference type="ARBA" id="ARBA00022490"/>
    </source>
</evidence>
<dbReference type="InterPro" id="IPR001494">
    <property type="entry name" value="Importin-beta_N"/>
</dbReference>
<evidence type="ECO:0000256" key="2">
    <source>
        <dbReference type="ARBA" id="ARBA00004496"/>
    </source>
</evidence>
<dbReference type="PANTHER" id="PTHR12596:SF2">
    <property type="entry name" value="EXPORTIN-7 ISOFORM X1"/>
    <property type="match status" value="1"/>
</dbReference>
<dbReference type="FunCoup" id="A0A077ZMU7">
    <property type="interactions" value="389"/>
</dbReference>
<dbReference type="AlphaFoldDB" id="A0A077ZMU7"/>
<evidence type="ECO:0000313" key="10">
    <source>
        <dbReference type="Proteomes" id="UP000039865"/>
    </source>
</evidence>
<dbReference type="OMA" id="SWKWAGS"/>
<feature type="domain" description="Importin N-terminal" evidence="8">
    <location>
        <begin position="40"/>
        <end position="97"/>
    </location>
</feature>
<keyword evidence="6" id="KW-0653">Protein transport</keyword>
<dbReference type="EMBL" id="CCKQ01000189">
    <property type="protein sequence ID" value="CDW71253.1"/>
    <property type="molecule type" value="Genomic_DNA"/>
</dbReference>
<accession>A0A077ZMU7</accession>
<dbReference type="Proteomes" id="UP000039865">
    <property type="component" value="Unassembled WGS sequence"/>
</dbReference>
<reference evidence="9 10" key="1">
    <citation type="submission" date="2014-06" db="EMBL/GenBank/DDBJ databases">
        <authorList>
            <person name="Swart Estienne"/>
        </authorList>
    </citation>
    <scope>NUCLEOTIDE SEQUENCE [LARGE SCALE GENOMIC DNA]</scope>
    <source>
        <strain evidence="9 10">130c</strain>
    </source>
</reference>
<evidence type="ECO:0000256" key="3">
    <source>
        <dbReference type="ARBA" id="ARBA00009466"/>
    </source>
</evidence>
<evidence type="ECO:0000256" key="1">
    <source>
        <dbReference type="ARBA" id="ARBA00004123"/>
    </source>
</evidence>
<evidence type="ECO:0000256" key="6">
    <source>
        <dbReference type="ARBA" id="ARBA00022927"/>
    </source>
</evidence>
<comment type="subcellular location">
    <subcellularLocation>
        <location evidence="2">Cytoplasm</location>
    </subcellularLocation>
    <subcellularLocation>
        <location evidence="1">Nucleus</location>
    </subcellularLocation>
</comment>
<evidence type="ECO:0000256" key="4">
    <source>
        <dbReference type="ARBA" id="ARBA00022448"/>
    </source>
</evidence>
<dbReference type="InterPro" id="IPR044189">
    <property type="entry name" value="XPO4/7-like"/>
</dbReference>
<dbReference type="GO" id="GO:0005737">
    <property type="term" value="C:cytoplasm"/>
    <property type="evidence" value="ECO:0007669"/>
    <property type="project" value="UniProtKB-SubCell"/>
</dbReference>
<dbReference type="PANTHER" id="PTHR12596">
    <property type="entry name" value="EXPORTIN 4,7-RELATED"/>
    <property type="match status" value="1"/>
</dbReference>
<keyword evidence="4" id="KW-0813">Transport</keyword>